<evidence type="ECO:0000313" key="2">
    <source>
        <dbReference type="Proteomes" id="UP000789860"/>
    </source>
</evidence>
<dbReference type="EMBL" id="CAJVPM010044472">
    <property type="protein sequence ID" value="CAG8714105.1"/>
    <property type="molecule type" value="Genomic_DNA"/>
</dbReference>
<sequence length="96" mass="10762">FQWAGPTSKTSILSANEVQTYIFKACFVRPGVYDINRWRLTINFDQIVTGNESMGEGLQNNLAISSVHDGMKGYVQMPNTLYLLTVVNSLTDEDNL</sequence>
<evidence type="ECO:0000313" key="1">
    <source>
        <dbReference type="EMBL" id="CAG8714105.1"/>
    </source>
</evidence>
<comment type="caution">
    <text evidence="1">The sequence shown here is derived from an EMBL/GenBank/DDBJ whole genome shotgun (WGS) entry which is preliminary data.</text>
</comment>
<gene>
    <name evidence="1" type="ORF">SCALOS_LOCUS10986</name>
</gene>
<reference evidence="1" key="1">
    <citation type="submission" date="2021-06" db="EMBL/GenBank/DDBJ databases">
        <authorList>
            <person name="Kallberg Y."/>
            <person name="Tangrot J."/>
            <person name="Rosling A."/>
        </authorList>
    </citation>
    <scope>NUCLEOTIDE SEQUENCE</scope>
    <source>
        <strain evidence="1">AU212A</strain>
    </source>
</reference>
<keyword evidence="2" id="KW-1185">Reference proteome</keyword>
<protein>
    <submittedName>
        <fullName evidence="1">4078_t:CDS:1</fullName>
    </submittedName>
</protein>
<feature type="non-terminal residue" evidence="1">
    <location>
        <position position="1"/>
    </location>
</feature>
<organism evidence="1 2">
    <name type="scientific">Scutellospora calospora</name>
    <dbReference type="NCBI Taxonomy" id="85575"/>
    <lineage>
        <taxon>Eukaryota</taxon>
        <taxon>Fungi</taxon>
        <taxon>Fungi incertae sedis</taxon>
        <taxon>Mucoromycota</taxon>
        <taxon>Glomeromycotina</taxon>
        <taxon>Glomeromycetes</taxon>
        <taxon>Diversisporales</taxon>
        <taxon>Gigasporaceae</taxon>
        <taxon>Scutellospora</taxon>
    </lineage>
</organism>
<dbReference type="Proteomes" id="UP000789860">
    <property type="component" value="Unassembled WGS sequence"/>
</dbReference>
<name>A0ACA9PK08_9GLOM</name>
<accession>A0ACA9PK08</accession>
<proteinExistence type="predicted"/>